<proteinExistence type="predicted"/>
<organism evidence="2">
    <name type="scientific">mine drainage metagenome</name>
    <dbReference type="NCBI Taxonomy" id="410659"/>
    <lineage>
        <taxon>unclassified sequences</taxon>
        <taxon>metagenomes</taxon>
        <taxon>ecological metagenomes</taxon>
    </lineage>
</organism>
<sequence>MKTSPQTISAPSPKPGPTRYPTRESRARREMGWTVGLDLQYAWGIRPACPHRAALAYIHSSNPNS</sequence>
<name>A0A1J5QDS8_9ZZZZ</name>
<reference evidence="2" key="1">
    <citation type="submission" date="2016-10" db="EMBL/GenBank/DDBJ databases">
        <title>Sequence of Gallionella enrichment culture.</title>
        <authorList>
            <person name="Poehlein A."/>
            <person name="Muehling M."/>
            <person name="Daniel R."/>
        </authorList>
    </citation>
    <scope>NUCLEOTIDE SEQUENCE</scope>
</reference>
<gene>
    <name evidence="2" type="ORF">GALL_401450</name>
</gene>
<comment type="caution">
    <text evidence="2">The sequence shown here is derived from an EMBL/GenBank/DDBJ whole genome shotgun (WGS) entry which is preliminary data.</text>
</comment>
<dbReference type="EMBL" id="MLJW01001457">
    <property type="protein sequence ID" value="OIQ78159.1"/>
    <property type="molecule type" value="Genomic_DNA"/>
</dbReference>
<feature type="compositionally biased region" description="Polar residues" evidence="1">
    <location>
        <begin position="1"/>
        <end position="10"/>
    </location>
</feature>
<dbReference type="AlphaFoldDB" id="A0A1J5QDS8"/>
<feature type="region of interest" description="Disordered" evidence="1">
    <location>
        <begin position="1"/>
        <end position="27"/>
    </location>
</feature>
<evidence type="ECO:0000313" key="2">
    <source>
        <dbReference type="EMBL" id="OIQ78159.1"/>
    </source>
</evidence>
<protein>
    <submittedName>
        <fullName evidence="2">Uncharacterized protein</fullName>
    </submittedName>
</protein>
<accession>A0A1J5QDS8</accession>
<evidence type="ECO:0000256" key="1">
    <source>
        <dbReference type="SAM" id="MobiDB-lite"/>
    </source>
</evidence>